<dbReference type="InterPro" id="IPR003578">
    <property type="entry name" value="Small_GTPase_Rho"/>
</dbReference>
<dbReference type="GO" id="GO:0003924">
    <property type="term" value="F:GTPase activity"/>
    <property type="evidence" value="ECO:0007669"/>
    <property type="project" value="InterPro"/>
</dbReference>
<dbReference type="InterPro" id="IPR027417">
    <property type="entry name" value="P-loop_NTPase"/>
</dbReference>
<keyword evidence="4" id="KW-1185">Reference proteome</keyword>
<keyword evidence="2" id="KW-0342">GTP-binding</keyword>
<dbReference type="OrthoDB" id="8830751at2759"/>
<dbReference type="PROSITE" id="PS51419">
    <property type="entry name" value="RAB"/>
    <property type="match status" value="1"/>
</dbReference>
<dbReference type="FunFam" id="3.40.50.300:FF:001447">
    <property type="entry name" value="Ras-related protein Rab-1B"/>
    <property type="match status" value="1"/>
</dbReference>
<dbReference type="Pfam" id="PF00071">
    <property type="entry name" value="Ras"/>
    <property type="match status" value="1"/>
</dbReference>
<keyword evidence="1" id="KW-0547">Nucleotide-binding</keyword>
<dbReference type="GO" id="GO:0001667">
    <property type="term" value="P:ameboidal-type cell migration"/>
    <property type="evidence" value="ECO:0007669"/>
    <property type="project" value="UniProtKB-ARBA"/>
</dbReference>
<comment type="caution">
    <text evidence="3">The sequence shown here is derived from an EMBL/GenBank/DDBJ whole genome shotgun (WGS) entry which is preliminary data.</text>
</comment>
<dbReference type="PROSITE" id="PS51421">
    <property type="entry name" value="RAS"/>
    <property type="match status" value="1"/>
</dbReference>
<evidence type="ECO:0000313" key="4">
    <source>
        <dbReference type="Proteomes" id="UP000625711"/>
    </source>
</evidence>
<organism evidence="3 4">
    <name type="scientific">Rhynchophorus ferrugineus</name>
    <name type="common">Red palm weevil</name>
    <name type="synonym">Curculio ferrugineus</name>
    <dbReference type="NCBI Taxonomy" id="354439"/>
    <lineage>
        <taxon>Eukaryota</taxon>
        <taxon>Metazoa</taxon>
        <taxon>Ecdysozoa</taxon>
        <taxon>Arthropoda</taxon>
        <taxon>Hexapoda</taxon>
        <taxon>Insecta</taxon>
        <taxon>Pterygota</taxon>
        <taxon>Neoptera</taxon>
        <taxon>Endopterygota</taxon>
        <taxon>Coleoptera</taxon>
        <taxon>Polyphaga</taxon>
        <taxon>Cucujiformia</taxon>
        <taxon>Curculionidae</taxon>
        <taxon>Dryophthorinae</taxon>
        <taxon>Rhynchophorus</taxon>
    </lineage>
</organism>
<dbReference type="PRINTS" id="PR00449">
    <property type="entry name" value="RASTRNSFRMNG"/>
</dbReference>
<dbReference type="PROSITE" id="PS51420">
    <property type="entry name" value="RHO"/>
    <property type="match status" value="1"/>
</dbReference>
<evidence type="ECO:0000313" key="3">
    <source>
        <dbReference type="EMBL" id="KAF7284320.1"/>
    </source>
</evidence>
<dbReference type="GO" id="GO:0005525">
    <property type="term" value="F:GTP binding"/>
    <property type="evidence" value="ECO:0007669"/>
    <property type="project" value="UniProtKB-KW"/>
</dbReference>
<evidence type="ECO:0000256" key="1">
    <source>
        <dbReference type="ARBA" id="ARBA00022741"/>
    </source>
</evidence>
<name>A0A834IUT5_RHYFE</name>
<evidence type="ECO:0000256" key="2">
    <source>
        <dbReference type="ARBA" id="ARBA00023134"/>
    </source>
</evidence>
<dbReference type="GO" id="GO:0007264">
    <property type="term" value="P:small GTPase-mediated signal transduction"/>
    <property type="evidence" value="ECO:0007669"/>
    <property type="project" value="InterPro"/>
</dbReference>
<protein>
    <submittedName>
        <fullName evidence="3">Uncharacterized protein</fullName>
    </submittedName>
</protein>
<dbReference type="CDD" id="cd00157">
    <property type="entry name" value="Rho"/>
    <property type="match status" value="1"/>
</dbReference>
<dbReference type="SMART" id="SM00174">
    <property type="entry name" value="RHO"/>
    <property type="match status" value="1"/>
</dbReference>
<dbReference type="Gene3D" id="3.40.50.300">
    <property type="entry name" value="P-loop containing nucleotide triphosphate hydrolases"/>
    <property type="match status" value="1"/>
</dbReference>
<dbReference type="SUPFAM" id="SSF52540">
    <property type="entry name" value="P-loop containing nucleoside triphosphate hydrolases"/>
    <property type="match status" value="1"/>
</dbReference>
<dbReference type="GO" id="GO:0022412">
    <property type="term" value="P:cellular process involved in reproduction in multicellular organism"/>
    <property type="evidence" value="ECO:0007669"/>
    <property type="project" value="UniProtKB-ARBA"/>
</dbReference>
<accession>A0A834IUT5</accession>
<dbReference type="InterPro" id="IPR005225">
    <property type="entry name" value="Small_GTP-bd"/>
</dbReference>
<sequence>MTNLRYNWLLKVRSSVTRPKEKIIRITVVGDGATGKTCLLIVYKDKKYDDRYIPTIFDEYSMTIPINYEPYTIILSDTAGQEEFDKLRQLAYRFADAFILCYSITERSSFDNIQYIWAPELKRFRSRASIILVATKIDLLANRVVTTEEGEALAREIGAAGFIETSAKKQWNIDAAFQMALWSVVSNRRASSRPKSQCSLL</sequence>
<dbReference type="SMART" id="SM00175">
    <property type="entry name" value="RAB"/>
    <property type="match status" value="1"/>
</dbReference>
<dbReference type="NCBIfam" id="TIGR00231">
    <property type="entry name" value="small_GTP"/>
    <property type="match status" value="1"/>
</dbReference>
<dbReference type="Proteomes" id="UP000625711">
    <property type="component" value="Unassembled WGS sequence"/>
</dbReference>
<dbReference type="InterPro" id="IPR001806">
    <property type="entry name" value="Small_GTPase"/>
</dbReference>
<gene>
    <name evidence="3" type="ORF">GWI33_022303</name>
</gene>
<dbReference type="AlphaFoldDB" id="A0A834IUT5"/>
<reference evidence="3" key="1">
    <citation type="submission" date="2020-08" db="EMBL/GenBank/DDBJ databases">
        <title>Genome sequencing and assembly of the red palm weevil Rhynchophorus ferrugineus.</title>
        <authorList>
            <person name="Dias G.B."/>
            <person name="Bergman C.M."/>
            <person name="Manee M."/>
        </authorList>
    </citation>
    <scope>NUCLEOTIDE SEQUENCE</scope>
    <source>
        <strain evidence="3">AA-2017</strain>
        <tissue evidence="3">Whole larva</tissue>
    </source>
</reference>
<dbReference type="SMART" id="SM00173">
    <property type="entry name" value="RAS"/>
    <property type="match status" value="1"/>
</dbReference>
<dbReference type="GO" id="GO:0035099">
    <property type="term" value="P:hemocyte migration"/>
    <property type="evidence" value="ECO:0007669"/>
    <property type="project" value="UniProtKB-ARBA"/>
</dbReference>
<proteinExistence type="predicted"/>
<dbReference type="GO" id="GO:0003006">
    <property type="term" value="P:developmental process involved in reproduction"/>
    <property type="evidence" value="ECO:0007669"/>
    <property type="project" value="UniProtKB-ARBA"/>
</dbReference>
<dbReference type="PANTHER" id="PTHR24072">
    <property type="entry name" value="RHO FAMILY GTPASE"/>
    <property type="match status" value="1"/>
</dbReference>
<dbReference type="EMBL" id="JAACXV010000079">
    <property type="protein sequence ID" value="KAF7284320.1"/>
    <property type="molecule type" value="Genomic_DNA"/>
</dbReference>
<dbReference type="GO" id="GO:0035006">
    <property type="term" value="P:melanization defense response"/>
    <property type="evidence" value="ECO:0007669"/>
    <property type="project" value="UniProtKB-ARBA"/>
</dbReference>